<protein>
    <recommendedName>
        <fullName evidence="3">Methyltransferase domain-containing protein</fullName>
    </recommendedName>
</protein>
<organism evidence="1 2">
    <name type="scientific">Candidatus Zambryskibacteria bacterium RIFOXYD2_FULL_43_10</name>
    <dbReference type="NCBI Taxonomy" id="1802782"/>
    <lineage>
        <taxon>Bacteria</taxon>
        <taxon>Candidatus Zambryskiibacteriota</taxon>
    </lineage>
</organism>
<evidence type="ECO:0008006" key="3">
    <source>
        <dbReference type="Google" id="ProtNLM"/>
    </source>
</evidence>
<reference evidence="1 2" key="1">
    <citation type="journal article" date="2016" name="Nat. Commun.">
        <title>Thousands of microbial genomes shed light on interconnected biogeochemical processes in an aquifer system.</title>
        <authorList>
            <person name="Anantharaman K."/>
            <person name="Brown C.T."/>
            <person name="Hug L.A."/>
            <person name="Sharon I."/>
            <person name="Castelle C.J."/>
            <person name="Probst A.J."/>
            <person name="Thomas B.C."/>
            <person name="Singh A."/>
            <person name="Wilkins M.J."/>
            <person name="Karaoz U."/>
            <person name="Brodie E.L."/>
            <person name="Williams K.H."/>
            <person name="Hubbard S.S."/>
            <person name="Banfield J.F."/>
        </authorList>
    </citation>
    <scope>NUCLEOTIDE SEQUENCE [LARGE SCALE GENOMIC DNA]</scope>
</reference>
<name>A0A1G2V664_9BACT</name>
<dbReference type="EMBL" id="MHWZ01000029">
    <property type="protein sequence ID" value="OHB17110.1"/>
    <property type="molecule type" value="Genomic_DNA"/>
</dbReference>
<comment type="caution">
    <text evidence="1">The sequence shown here is derived from an EMBL/GenBank/DDBJ whole genome shotgun (WGS) entry which is preliminary data.</text>
</comment>
<evidence type="ECO:0000313" key="2">
    <source>
        <dbReference type="Proteomes" id="UP000176868"/>
    </source>
</evidence>
<dbReference type="PANTHER" id="PTHR43861:SF6">
    <property type="entry name" value="METHYLTRANSFERASE TYPE 11"/>
    <property type="match status" value="1"/>
</dbReference>
<dbReference type="STRING" id="1802782.A2544_01115"/>
<dbReference type="Pfam" id="PF13489">
    <property type="entry name" value="Methyltransf_23"/>
    <property type="match status" value="1"/>
</dbReference>
<evidence type="ECO:0000313" key="1">
    <source>
        <dbReference type="EMBL" id="OHB17110.1"/>
    </source>
</evidence>
<dbReference type="PANTHER" id="PTHR43861">
    <property type="entry name" value="TRANS-ACONITATE 2-METHYLTRANSFERASE-RELATED"/>
    <property type="match status" value="1"/>
</dbReference>
<proteinExistence type="predicted"/>
<dbReference type="SUPFAM" id="SSF53335">
    <property type="entry name" value="S-adenosyl-L-methionine-dependent methyltransferases"/>
    <property type="match status" value="1"/>
</dbReference>
<sequence>MEEFYPEPDDNLKKRRFIEYKTTFIDPLFPKDKSIRIADLGCGYGLFLDTCRRLGYLNYEGVELLEKFVNYANKELGLKTVARDDIFHFLESKSDGYYDVVTAFNIVEHIKKEKVQYLLDLINKKMRHGGIFIMEVPNADSPRGIHTFYSDLTHEFAFSRTLAQELLHVAGFDKIQTRYQPMRRNPLIKLGQNIVAKLFGSEYPLMFSGNIILVGYKK</sequence>
<accession>A0A1G2V664</accession>
<dbReference type="InterPro" id="IPR029063">
    <property type="entry name" value="SAM-dependent_MTases_sf"/>
</dbReference>
<dbReference type="AlphaFoldDB" id="A0A1G2V664"/>
<dbReference type="Proteomes" id="UP000176868">
    <property type="component" value="Unassembled WGS sequence"/>
</dbReference>
<dbReference type="Gene3D" id="3.40.50.150">
    <property type="entry name" value="Vaccinia Virus protein VP39"/>
    <property type="match status" value="1"/>
</dbReference>
<dbReference type="CDD" id="cd02440">
    <property type="entry name" value="AdoMet_MTases"/>
    <property type="match status" value="1"/>
</dbReference>
<gene>
    <name evidence="1" type="ORF">A2544_01115</name>
</gene>